<dbReference type="PROSITE" id="PS51127">
    <property type="entry name" value="BIG1"/>
    <property type="match status" value="7"/>
</dbReference>
<feature type="domain" description="Big-1" evidence="3">
    <location>
        <begin position="171"/>
        <end position="264"/>
    </location>
</feature>
<dbReference type="InterPro" id="IPR017868">
    <property type="entry name" value="Filamin/ABP280_repeat-like"/>
</dbReference>
<evidence type="ECO:0000313" key="4">
    <source>
        <dbReference type="EMBL" id="NKY24627.1"/>
    </source>
</evidence>
<feature type="region of interest" description="Disordered" evidence="2">
    <location>
        <begin position="887"/>
        <end position="907"/>
    </location>
</feature>
<gene>
    <name evidence="4" type="ORF">HGA03_18375</name>
</gene>
<dbReference type="Gene3D" id="2.60.40.10">
    <property type="entry name" value="Immunoglobulins"/>
    <property type="match status" value="9"/>
</dbReference>
<dbReference type="PANTHER" id="PTHR39576:SF2">
    <property type="entry name" value="ATTACHING AND EFFACING PROTEIN HOMOLOG-RELATED"/>
    <property type="match status" value="1"/>
</dbReference>
<sequence>VTFSVPEQVQIVEDGPYLSDADGKVVVHLTSTVAGTYSVSASVGGDQIGSARTIEFTADLPVVGDGGSRIAASSGAVAADGVATHWVEVTAVDQYGNPVPGAEVALTLPGELVLSQGAATGVTGDQGTYRVLVSSTVEGTFEVTATVDGQAITEGSPARVTFARGSASAQHSSWVVEPAGSLPVGERFTATVSLNDAQGNPVGAGREVTFSVPEQVQIVEDGPYLSDADGKVVVHLTSTVAGTYSVSASVSGGQIGTARTLEFTAGDPDLTADGTSTLAATTGDRAADGADRHTVTATVRDALGNPVSGAEVVFALPEGGPVPASGTTTMRTDSSGVAKVDLVSTVAGTFEVTATVNGAPLLNGSPARVSFIGGPVSAQDSTLTVAPQGPLPVGREAGNTYTATVTTRDTLGNAVTGIPVSFEIVDASGAVVTEPLLSATSVQSDAEGRAVVTVNSTLAGEFTLRALVNRELVGGQGATVSWTAGTASAEKSALTVTGGVVEADGVAAHRATVTVVDGYGNPVSGVEVDFGIAAGAQLSAASAVSGSDGTASVEITSTTAGEYAVSAHMSGAEVSGSPQTVEFGHGAGSAIRSTWTVTPQGSLPVGEEFTATVTVNDTNGNPVSGAVVGLQVPDGVTTGAAGPYVTGQDGTVSVTLTSWIAGEYPVSVWLGADQIGEQKTLVFAAGEVSTTESQIEATTPVQANGKDTSTVTVTLRDDHGNAVTAAHQVDVTSTLGTVGPVKANGDGTYTATVSSLTAGVSAIGFSIDGTVAAQSAQVTFVATPATPVVDPTNGKQVTGTTEPGTTVTFEDGNGTPIPGELVVNPDGSFVFTPDSPLPDGTKVVVTAVDENGFESDPAVVIVDAIAPDAPIVHPGQGDKVEVEGVEDGAKPIIRDPDTGEEIPGSWE</sequence>
<dbReference type="PANTHER" id="PTHR39576">
    <property type="entry name" value="ATTACHING AND EFFACING PROTEIN HOMOLOG-RELATED-RELATED"/>
    <property type="match status" value="1"/>
</dbReference>
<organism evidence="4 5">
    <name type="scientific">Cellulomonas denverensis</name>
    <dbReference type="NCBI Taxonomy" id="264297"/>
    <lineage>
        <taxon>Bacteria</taxon>
        <taxon>Bacillati</taxon>
        <taxon>Actinomycetota</taxon>
        <taxon>Actinomycetes</taxon>
        <taxon>Micrococcales</taxon>
        <taxon>Cellulomonadaceae</taxon>
        <taxon>Cellulomonas</taxon>
    </lineage>
</organism>
<evidence type="ECO:0000259" key="3">
    <source>
        <dbReference type="PROSITE" id="PS51127"/>
    </source>
</evidence>
<feature type="domain" description="Big-1" evidence="3">
    <location>
        <begin position="692"/>
        <end position="781"/>
    </location>
</feature>
<comment type="caution">
    <text evidence="4">The sequence shown here is derived from an EMBL/GenBank/DDBJ whole genome shotgun (WGS) entry which is preliminary data.</text>
</comment>
<dbReference type="GO" id="GO:0009279">
    <property type="term" value="C:cell outer membrane"/>
    <property type="evidence" value="ECO:0007669"/>
    <property type="project" value="TreeGrafter"/>
</dbReference>
<feature type="domain" description="Big-1" evidence="3">
    <location>
        <begin position="1"/>
        <end position="57"/>
    </location>
</feature>
<dbReference type="Proteomes" id="UP000581206">
    <property type="component" value="Unassembled WGS sequence"/>
</dbReference>
<evidence type="ECO:0000313" key="5">
    <source>
        <dbReference type="Proteomes" id="UP000581206"/>
    </source>
</evidence>
<dbReference type="InterPro" id="IPR051715">
    <property type="entry name" value="Intimin-Invasin_domain"/>
</dbReference>
<dbReference type="AlphaFoldDB" id="A0A7X6KYP8"/>
<comment type="similarity">
    <text evidence="1">Belongs to the intimin/invasin family.</text>
</comment>
<dbReference type="InterPro" id="IPR041498">
    <property type="entry name" value="Big_6"/>
</dbReference>
<dbReference type="InterPro" id="IPR003344">
    <property type="entry name" value="Big_1_dom"/>
</dbReference>
<feature type="domain" description="Big-1" evidence="3">
    <location>
        <begin position="592"/>
        <end position="684"/>
    </location>
</feature>
<feature type="domain" description="Big-1" evidence="3">
    <location>
        <begin position="275"/>
        <end position="372"/>
    </location>
</feature>
<dbReference type="Pfam" id="PF17936">
    <property type="entry name" value="Big_6"/>
    <property type="match status" value="1"/>
</dbReference>
<evidence type="ECO:0000256" key="2">
    <source>
        <dbReference type="SAM" id="MobiDB-lite"/>
    </source>
</evidence>
<dbReference type="GO" id="GO:0005975">
    <property type="term" value="P:carbohydrate metabolic process"/>
    <property type="evidence" value="ECO:0007669"/>
    <property type="project" value="UniProtKB-ARBA"/>
</dbReference>
<protein>
    <recommendedName>
        <fullName evidence="3">Big-1 domain-containing protein</fullName>
    </recommendedName>
</protein>
<dbReference type="PROSITE" id="PS50194">
    <property type="entry name" value="FILAMIN_REPEAT"/>
    <property type="match status" value="1"/>
</dbReference>
<reference evidence="4 5" key="1">
    <citation type="submission" date="2020-04" db="EMBL/GenBank/DDBJ databases">
        <title>MicrobeNet Type strains.</title>
        <authorList>
            <person name="Nicholson A.C."/>
        </authorList>
    </citation>
    <scope>NUCLEOTIDE SEQUENCE [LARGE SCALE GENOMIC DNA]</scope>
    <source>
        <strain evidence="4 5">ATCC BAA-788</strain>
    </source>
</reference>
<feature type="non-terminal residue" evidence="4">
    <location>
        <position position="907"/>
    </location>
</feature>
<dbReference type="SUPFAM" id="SSF49373">
    <property type="entry name" value="Invasin/intimin cell-adhesion fragments"/>
    <property type="match status" value="8"/>
</dbReference>
<evidence type="ECO:0000256" key="1">
    <source>
        <dbReference type="ARBA" id="ARBA00010116"/>
    </source>
</evidence>
<accession>A0A7X6KYP8</accession>
<name>A0A7X6KYP8_9CELL</name>
<dbReference type="Pfam" id="PF02369">
    <property type="entry name" value="Big_1"/>
    <property type="match status" value="5"/>
</dbReference>
<dbReference type="InterPro" id="IPR008964">
    <property type="entry name" value="Invasin/intimin_cell_adhesion"/>
</dbReference>
<feature type="non-terminal residue" evidence="4">
    <location>
        <position position="1"/>
    </location>
</feature>
<dbReference type="SMART" id="SM00634">
    <property type="entry name" value="BID_1"/>
    <property type="match status" value="7"/>
</dbReference>
<dbReference type="InterPro" id="IPR013783">
    <property type="entry name" value="Ig-like_fold"/>
</dbReference>
<dbReference type="RefSeq" id="WP_210732651.1">
    <property type="nucleotide sequence ID" value="NZ_JAAXOX010000021.1"/>
</dbReference>
<dbReference type="EMBL" id="JAAXOX010000021">
    <property type="protein sequence ID" value="NKY24627.1"/>
    <property type="molecule type" value="Genomic_DNA"/>
</dbReference>
<proteinExistence type="inferred from homology"/>
<keyword evidence="5" id="KW-1185">Reference proteome</keyword>
<feature type="domain" description="Big-1" evidence="3">
    <location>
        <begin position="67"/>
        <end position="163"/>
    </location>
</feature>
<dbReference type="Pfam" id="PF09134">
    <property type="entry name" value="Invasin_D3"/>
    <property type="match status" value="1"/>
</dbReference>
<dbReference type="InterPro" id="IPR015217">
    <property type="entry name" value="Invasin_dom_3"/>
</dbReference>
<feature type="compositionally biased region" description="Basic and acidic residues" evidence="2">
    <location>
        <begin position="887"/>
        <end position="897"/>
    </location>
</feature>
<feature type="domain" description="Big-1" evidence="3">
    <location>
        <begin position="491"/>
        <end position="584"/>
    </location>
</feature>